<evidence type="ECO:0000313" key="2">
    <source>
        <dbReference type="EMBL" id="MDQ0466251.1"/>
    </source>
</evidence>
<accession>A0ABU0IW57</accession>
<feature type="transmembrane region" description="Helical" evidence="1">
    <location>
        <begin position="30"/>
        <end position="50"/>
    </location>
</feature>
<reference evidence="2 3" key="1">
    <citation type="submission" date="2023-07" db="EMBL/GenBank/DDBJ databases">
        <title>Genomic Encyclopedia of Type Strains, Phase IV (KMG-IV): sequencing the most valuable type-strain genomes for metagenomic binning, comparative biology and taxonomic classification.</title>
        <authorList>
            <person name="Goeker M."/>
        </authorList>
    </citation>
    <scope>NUCLEOTIDE SEQUENCE [LARGE SCALE GENOMIC DNA]</scope>
    <source>
        <strain evidence="2 3">DSM 18695</strain>
    </source>
</reference>
<comment type="caution">
    <text evidence="2">The sequence shown here is derived from an EMBL/GenBank/DDBJ whole genome shotgun (WGS) entry which is preliminary data.</text>
</comment>
<keyword evidence="3" id="KW-1185">Reference proteome</keyword>
<proteinExistence type="predicted"/>
<keyword evidence="1" id="KW-0812">Transmembrane</keyword>
<evidence type="ECO:0000313" key="3">
    <source>
        <dbReference type="Proteomes" id="UP001228905"/>
    </source>
</evidence>
<name>A0ABU0IW57_9CAUL</name>
<keyword evidence="1" id="KW-0472">Membrane</keyword>
<evidence type="ECO:0000256" key="1">
    <source>
        <dbReference type="SAM" id="Phobius"/>
    </source>
</evidence>
<organism evidence="2 3">
    <name type="scientific">Caulobacter ginsengisoli</name>
    <dbReference type="NCBI Taxonomy" id="400775"/>
    <lineage>
        <taxon>Bacteria</taxon>
        <taxon>Pseudomonadati</taxon>
        <taxon>Pseudomonadota</taxon>
        <taxon>Alphaproteobacteria</taxon>
        <taxon>Caulobacterales</taxon>
        <taxon>Caulobacteraceae</taxon>
        <taxon>Caulobacter</taxon>
    </lineage>
</organism>
<sequence length="246" mass="27285">MNDMAGCSPAQGAWELCTNLTCMIDWLDHWQTLVAGIAAVVAAVASIHYLRRQIAQTAEMEETRRKRRLAAARSRLHLALSDIVHYAEECIALLKQYLDATGGPRTAMNALASLPRPVLPEQAVLVFEPVIEATDDDEFAGVITDMISRMQVMSARMGRLPAEGRRLGVPNLHSYLLNAAEIHAYASSMFDYARREAQTPPHSLDWALVRTALNLSHLYPDAYEDLHAFVGRAAERAEHQAPQELA</sequence>
<protein>
    <recommendedName>
        <fullName evidence="4">DUF4760 domain-containing protein</fullName>
    </recommendedName>
</protein>
<dbReference type="Proteomes" id="UP001228905">
    <property type="component" value="Unassembled WGS sequence"/>
</dbReference>
<keyword evidence="1" id="KW-1133">Transmembrane helix</keyword>
<evidence type="ECO:0008006" key="4">
    <source>
        <dbReference type="Google" id="ProtNLM"/>
    </source>
</evidence>
<gene>
    <name evidence="2" type="ORF">QO010_004044</name>
</gene>
<dbReference type="EMBL" id="JAUSVS010000010">
    <property type="protein sequence ID" value="MDQ0466251.1"/>
    <property type="molecule type" value="Genomic_DNA"/>
</dbReference>
<dbReference type="RefSeq" id="WP_307352212.1">
    <property type="nucleotide sequence ID" value="NZ_JAUSVS010000010.1"/>
</dbReference>